<dbReference type="NCBIfam" id="TIGR00229">
    <property type="entry name" value="sensory_box"/>
    <property type="match status" value="1"/>
</dbReference>
<dbReference type="Pfam" id="PF13426">
    <property type="entry name" value="PAS_9"/>
    <property type="match status" value="1"/>
</dbReference>
<dbReference type="InterPro" id="IPR035965">
    <property type="entry name" value="PAS-like_dom_sf"/>
</dbReference>
<dbReference type="SUPFAM" id="SSF55785">
    <property type="entry name" value="PYP-like sensor domain (PAS domain)"/>
    <property type="match status" value="1"/>
</dbReference>
<proteinExistence type="predicted"/>
<evidence type="ECO:0000313" key="2">
    <source>
        <dbReference type="EMBL" id="OKH33572.1"/>
    </source>
</evidence>
<evidence type="ECO:0000259" key="1">
    <source>
        <dbReference type="PROSITE" id="PS50112"/>
    </source>
</evidence>
<comment type="caution">
    <text evidence="2">The sequence shown here is derived from an EMBL/GenBank/DDBJ whole genome shotgun (WGS) entry which is preliminary data.</text>
</comment>
<dbReference type="AlphaFoldDB" id="A0A1U7IAF6"/>
<dbReference type="EMBL" id="MRCE01000028">
    <property type="protein sequence ID" value="OKH33572.1"/>
    <property type="molecule type" value="Genomic_DNA"/>
</dbReference>
<evidence type="ECO:0000313" key="3">
    <source>
        <dbReference type="Proteomes" id="UP000185860"/>
    </source>
</evidence>
<dbReference type="InterPro" id="IPR000014">
    <property type="entry name" value="PAS"/>
</dbReference>
<gene>
    <name evidence="2" type="ORF">NIES2119_22755</name>
</gene>
<dbReference type="OrthoDB" id="9798098at2"/>
<dbReference type="SMART" id="SM00091">
    <property type="entry name" value="PAS"/>
    <property type="match status" value="1"/>
</dbReference>
<reference evidence="2 3" key="1">
    <citation type="submission" date="2016-11" db="EMBL/GenBank/DDBJ databases">
        <title>Draft Genome Sequences of Nine Cyanobacterial Strains from Diverse Habitats.</title>
        <authorList>
            <person name="Zhu T."/>
            <person name="Hou S."/>
            <person name="Lu X."/>
            <person name="Hess W.R."/>
        </authorList>
    </citation>
    <scope>NUCLEOTIDE SEQUENCE [LARGE SCALE GENOMIC DNA]</scope>
    <source>
        <strain evidence="2 3">IAM M-71</strain>
    </source>
</reference>
<name>A0A1U7IAF6_9CYAN</name>
<dbReference type="RefSeq" id="WP_073595791.1">
    <property type="nucleotide sequence ID" value="NZ_MRCE01000028.1"/>
</dbReference>
<dbReference type="Gene3D" id="3.30.450.20">
    <property type="entry name" value="PAS domain"/>
    <property type="match status" value="1"/>
</dbReference>
<dbReference type="Proteomes" id="UP000185860">
    <property type="component" value="Unassembled WGS sequence"/>
</dbReference>
<accession>A0A1U7IAF6</accession>
<dbReference type="STRING" id="454136.NIES2119_22755"/>
<protein>
    <recommendedName>
        <fullName evidence="1">PAS domain-containing protein</fullName>
    </recommendedName>
</protein>
<organism evidence="2 3">
    <name type="scientific">[Phormidium ambiguum] IAM M-71</name>
    <dbReference type="NCBI Taxonomy" id="454136"/>
    <lineage>
        <taxon>Bacteria</taxon>
        <taxon>Bacillati</taxon>
        <taxon>Cyanobacteriota</taxon>
        <taxon>Cyanophyceae</taxon>
        <taxon>Oscillatoriophycideae</taxon>
        <taxon>Aerosakkonematales</taxon>
        <taxon>Aerosakkonemataceae</taxon>
        <taxon>Floridanema</taxon>
    </lineage>
</organism>
<sequence length="172" mass="20091">MFNNSEKTLWELLWEYDPNGLIVIDQKMQITLVNPAFCRMFQVDRDEIIGQSATVVLHDLKYFQKAWEKKQVMRVPETEYPELDMYVKEVIFPIPDEDLIACIMVDITHEIHREKEMIKLKSETLAKVNEVVDNQMKVVQQIAGLLGETTAETKVSLFKIVKMLEREISEDG</sequence>
<dbReference type="CDD" id="cd00130">
    <property type="entry name" value="PAS"/>
    <property type="match status" value="1"/>
</dbReference>
<feature type="domain" description="PAS" evidence="1">
    <location>
        <begin position="6"/>
        <end position="60"/>
    </location>
</feature>
<dbReference type="PROSITE" id="PS50112">
    <property type="entry name" value="PAS"/>
    <property type="match status" value="1"/>
</dbReference>